<dbReference type="Gene3D" id="2.60.120.200">
    <property type="match status" value="2"/>
</dbReference>
<dbReference type="OrthoDB" id="430044at2759"/>
<dbReference type="EMBL" id="VIIS01001420">
    <property type="protein sequence ID" value="KAF0298611.1"/>
    <property type="molecule type" value="Genomic_DNA"/>
</dbReference>
<organism evidence="8 9">
    <name type="scientific">Amphibalanus amphitrite</name>
    <name type="common">Striped barnacle</name>
    <name type="synonym">Balanus amphitrite</name>
    <dbReference type="NCBI Taxonomy" id="1232801"/>
    <lineage>
        <taxon>Eukaryota</taxon>
        <taxon>Metazoa</taxon>
        <taxon>Ecdysozoa</taxon>
        <taxon>Arthropoda</taxon>
        <taxon>Crustacea</taxon>
        <taxon>Multicrustacea</taxon>
        <taxon>Cirripedia</taxon>
        <taxon>Thoracica</taxon>
        <taxon>Thoracicalcarea</taxon>
        <taxon>Balanomorpha</taxon>
        <taxon>Balanoidea</taxon>
        <taxon>Balanidae</taxon>
        <taxon>Amphibalaninae</taxon>
        <taxon>Amphibalanus</taxon>
    </lineage>
</organism>
<dbReference type="PANTHER" id="PTHR45739">
    <property type="entry name" value="MATRIX PROTEIN, PUTATIVE-RELATED"/>
    <property type="match status" value="1"/>
</dbReference>
<evidence type="ECO:0000256" key="1">
    <source>
        <dbReference type="ARBA" id="ARBA00022729"/>
    </source>
</evidence>
<comment type="caution">
    <text evidence="8">The sequence shown here is derived from an EMBL/GenBank/DDBJ whole genome shotgun (WGS) entry which is preliminary data.</text>
</comment>
<keyword evidence="2" id="KW-0677">Repeat</keyword>
<dbReference type="Pfam" id="PF02210">
    <property type="entry name" value="Laminin_G_2"/>
    <property type="match status" value="1"/>
</dbReference>
<proteinExistence type="predicted"/>
<dbReference type="SUPFAM" id="SSF49899">
    <property type="entry name" value="Concanavalin A-like lectins/glucanases"/>
    <property type="match status" value="2"/>
</dbReference>
<evidence type="ECO:0000256" key="4">
    <source>
        <dbReference type="PROSITE-ProRule" id="PRU00122"/>
    </source>
</evidence>
<feature type="compositionally biased region" description="Basic and acidic residues" evidence="6">
    <location>
        <begin position="1519"/>
        <end position="1529"/>
    </location>
</feature>
<keyword evidence="9" id="KW-1185">Reference proteome</keyword>
<feature type="repeat" description="CSPG" evidence="5">
    <location>
        <begin position="411"/>
        <end position="505"/>
    </location>
</feature>
<keyword evidence="1" id="KW-0732">Signal</keyword>
<dbReference type="InterPro" id="IPR001791">
    <property type="entry name" value="Laminin_G"/>
</dbReference>
<gene>
    <name evidence="8" type="primary">CSPG4_0</name>
    <name evidence="8" type="ORF">FJT64_000447</name>
</gene>
<dbReference type="GO" id="GO:0009653">
    <property type="term" value="P:anatomical structure morphogenesis"/>
    <property type="evidence" value="ECO:0007669"/>
    <property type="project" value="TreeGrafter"/>
</dbReference>
<dbReference type="PROSITE" id="PS51854">
    <property type="entry name" value="CSPG"/>
    <property type="match status" value="7"/>
</dbReference>
<feature type="repeat" description="CSPG" evidence="5">
    <location>
        <begin position="662"/>
        <end position="749"/>
    </location>
</feature>
<evidence type="ECO:0000256" key="6">
    <source>
        <dbReference type="SAM" id="MobiDB-lite"/>
    </source>
</evidence>
<evidence type="ECO:0000256" key="3">
    <source>
        <dbReference type="ARBA" id="ARBA00023180"/>
    </source>
</evidence>
<feature type="repeat" description="CSPG" evidence="5">
    <location>
        <begin position="1216"/>
        <end position="1307"/>
    </location>
</feature>
<feature type="domain" description="Laminin G" evidence="7">
    <location>
        <begin position="89"/>
        <end position="301"/>
    </location>
</feature>
<dbReference type="InterPro" id="IPR051561">
    <property type="entry name" value="FRAS1_ECM"/>
</dbReference>
<feature type="repeat" description="CSPG" evidence="5">
    <location>
        <begin position="882"/>
        <end position="971"/>
    </location>
</feature>
<feature type="repeat" description="CSPG" evidence="5">
    <location>
        <begin position="993"/>
        <end position="1085"/>
    </location>
</feature>
<evidence type="ECO:0000259" key="7">
    <source>
        <dbReference type="PROSITE" id="PS50025"/>
    </source>
</evidence>
<feature type="repeat" description="CSPG" evidence="5">
    <location>
        <begin position="1101"/>
        <end position="1194"/>
    </location>
</feature>
<name>A0A6A4W9R8_AMPAM</name>
<evidence type="ECO:0000313" key="8">
    <source>
        <dbReference type="EMBL" id="KAF0298611.1"/>
    </source>
</evidence>
<comment type="caution">
    <text evidence="4">Lacks conserved residue(s) required for the propagation of feature annotation.</text>
</comment>
<accession>A0A6A4W9R8</accession>
<dbReference type="InterPro" id="IPR039005">
    <property type="entry name" value="CSPG_rpt"/>
</dbReference>
<evidence type="ECO:0000256" key="5">
    <source>
        <dbReference type="PROSITE-ProRule" id="PRU01201"/>
    </source>
</evidence>
<evidence type="ECO:0000256" key="2">
    <source>
        <dbReference type="ARBA" id="ARBA00022737"/>
    </source>
</evidence>
<evidence type="ECO:0000313" key="9">
    <source>
        <dbReference type="Proteomes" id="UP000440578"/>
    </source>
</evidence>
<dbReference type="Proteomes" id="UP000440578">
    <property type="component" value="Unassembled WGS sequence"/>
</dbReference>
<dbReference type="Pfam" id="PF16184">
    <property type="entry name" value="Cadherin_3"/>
    <property type="match status" value="7"/>
</dbReference>
<dbReference type="InterPro" id="IPR013320">
    <property type="entry name" value="ConA-like_dom_sf"/>
</dbReference>
<sequence>MRQCEILPFLLLRVRLPGKLSELNIHYGVFVGGMGDFSQIFLGLLSPFRGCLSDAVYNGVHLLRVARERGSTRRVAGGCSDQFAASTGATMVFTERTAFAVLRPETVAVSPSGTVPGAFPAPSLATTIQLQLRTAVEDGSVVHLESETPERPGQSAQPQSPPPRVELLLRSGRLRLTVTTISGWQAHLDGTTTVADNEWHQIAVSVSATSASLSMDGGDVVQYNMSASDLTFTVRVAPAEGELLFVGGDGGLVRRFTLHELLQGSVRYVHSGSESDRDWLELQPSLPSAGPLVLDVLVSPVDDPPRLTLTSDILTMPAGARLPLDGDLVRLSDPDTDPDRVVVTVTADGAHVELADRPGQTVGEFTQAQLDSGEVEVVLGSAATAQLTLRASDGRSRSVPAQLHVDMFPLQVTEVRNSELVVPLGSAAVITTEKLQFRTNDPGGDLELLLTATSPPAAGQLQRLRGNKRWEPTDSFTLLHLQRGAVRYRHTGSRPGRDTLRLRLSYRGLPWPSEVTFHISAVSVSPRLVYNRELVINRAQEAAVGGDHLLAVCEPATDGHAAVTFLLVSTPQFGDLFYVEPRSGRRTLLIVGSVFSQEDVNGTRIIFRLHRRSLSAFSDEFRFRLGVDTSERDLGRRAVTGATKKVQSVVQTFQVRHVPARTAGMIAIGKLEVGEGGSVTLTSDVIKIDIPRVEALLFNVTDPPVHGRLRLSGGGDVRHFTSGDLDAGRLRYEHDDSETRRDRFSFVARSLTPGAALRYRGSVSVSVTLKNDEPPRRVSSAPLFVARGGRRAVRRAQLAFADADLGTTAADIQYRRRSLPAGALYLHPDYQTEVVRFSQADIDADRLVLQHTGKDRSRALLWVSDGVHYATAELEIVASEPFVRVRPAPSLAVPRGDIQTLTAAQLWPETNIEVSDENIRFVVTGTPAHGSLRMRGSPAAEFSFSDVLQNATEYENDGSVAARDSLQLEVRAGRLSSNASLEFHVLPESYWEPLRVVHNRTALVAEGGSVTVSADHLQLMHTSVDPAHVRYTVTAGPLSGYLLLLGRATRPEHITFSQADVDAGNLSYVQTAANTTEDSFGFSVTNGIVSTAGLRFVLEVAPSRLRLVTRNVSALEGGTVTVPATALGVASAYHRRRLSHFQVQQRPRHGRLQLRDRPGEPLDTVSIADLRAGRVQYAHAGDETREDCLTGAMHTETESSESGTLCFEIGGVNDRTPRLVNNTGVTVFAGGATVVTTTQLDAADADRPPDRLRFLVSAAAECGQVTLTSDPGSPVTAFTRDQLVAGQVAVGSVNSGKGPDGRTREVSSFTQADINASRVLYEQEAPLDALSGRDSVLLRVETPHARPTDAPSGWRCVVSVTAMTRGEGGRGTVTPRQLDVEGVAAFLRSHAAAGRAPELRVRLTTPPRHGALSVPLDSRLTASDIADGRLVYQHDHSDSSADSFGYSLLLVTPAWYRAPLQRLRWTVTITAVNDQPFRLETPAPGVRVVQKQMVVIEHTHLHVIDADNPASRHRIPHHQRTEPRRAGAC</sequence>
<feature type="repeat" description="CSPG" evidence="5">
    <location>
        <begin position="525"/>
        <end position="626"/>
    </location>
</feature>
<reference evidence="8 9" key="1">
    <citation type="submission" date="2019-07" db="EMBL/GenBank/DDBJ databases">
        <title>Draft genome assembly of a fouling barnacle, Amphibalanus amphitrite (Darwin, 1854): The first reference genome for Thecostraca.</title>
        <authorList>
            <person name="Kim W."/>
        </authorList>
    </citation>
    <scope>NUCLEOTIDE SEQUENCE [LARGE SCALE GENOMIC DNA]</scope>
    <source>
        <strain evidence="8">SNU_AA5</strain>
        <tissue evidence="8">Soma without cirri and trophi</tissue>
    </source>
</reference>
<dbReference type="PROSITE" id="PS50025">
    <property type="entry name" value="LAM_G_DOMAIN"/>
    <property type="match status" value="1"/>
</dbReference>
<dbReference type="PANTHER" id="PTHR45739:SF12">
    <property type="entry name" value="CHONDROITIN SULFATE PROTEOGLYCAN 4-LIKE ISOFORM X2"/>
    <property type="match status" value="1"/>
</dbReference>
<protein>
    <submittedName>
        <fullName evidence="8">Chondroitin sulfate proteoglycan 4</fullName>
    </submittedName>
</protein>
<keyword evidence="3" id="KW-0325">Glycoprotein</keyword>
<feature type="region of interest" description="Disordered" evidence="6">
    <location>
        <begin position="143"/>
        <end position="164"/>
    </location>
</feature>
<feature type="region of interest" description="Disordered" evidence="6">
    <location>
        <begin position="1508"/>
        <end position="1529"/>
    </location>
</feature>
<dbReference type="SMART" id="SM00282">
    <property type="entry name" value="LamG"/>
    <property type="match status" value="1"/>
</dbReference>